<protein>
    <submittedName>
        <fullName evidence="1">Uncharacterized protein</fullName>
    </submittedName>
</protein>
<keyword evidence="2" id="KW-1185">Reference proteome</keyword>
<evidence type="ECO:0000313" key="2">
    <source>
        <dbReference type="Proteomes" id="UP000237000"/>
    </source>
</evidence>
<proteinExistence type="predicted"/>
<organism evidence="1 2">
    <name type="scientific">Trema orientale</name>
    <name type="common">Charcoal tree</name>
    <name type="synonym">Celtis orientalis</name>
    <dbReference type="NCBI Taxonomy" id="63057"/>
    <lineage>
        <taxon>Eukaryota</taxon>
        <taxon>Viridiplantae</taxon>
        <taxon>Streptophyta</taxon>
        <taxon>Embryophyta</taxon>
        <taxon>Tracheophyta</taxon>
        <taxon>Spermatophyta</taxon>
        <taxon>Magnoliopsida</taxon>
        <taxon>eudicotyledons</taxon>
        <taxon>Gunneridae</taxon>
        <taxon>Pentapetalae</taxon>
        <taxon>rosids</taxon>
        <taxon>fabids</taxon>
        <taxon>Rosales</taxon>
        <taxon>Cannabaceae</taxon>
        <taxon>Trema</taxon>
    </lineage>
</organism>
<evidence type="ECO:0000313" key="1">
    <source>
        <dbReference type="EMBL" id="PON37379.1"/>
    </source>
</evidence>
<dbReference type="EMBL" id="JXTC01000792">
    <property type="protein sequence ID" value="PON37379.1"/>
    <property type="molecule type" value="Genomic_DNA"/>
</dbReference>
<gene>
    <name evidence="1" type="ORF">TorRG33x02_347560</name>
</gene>
<dbReference type="InParanoid" id="A0A2P5ALF3"/>
<dbReference type="AlphaFoldDB" id="A0A2P5ALF3"/>
<name>A0A2P5ALF3_TREOI</name>
<reference evidence="2" key="1">
    <citation type="submission" date="2016-06" db="EMBL/GenBank/DDBJ databases">
        <title>Parallel loss of symbiosis genes in relatives of nitrogen-fixing non-legume Parasponia.</title>
        <authorList>
            <person name="Van Velzen R."/>
            <person name="Holmer R."/>
            <person name="Bu F."/>
            <person name="Rutten L."/>
            <person name="Van Zeijl A."/>
            <person name="Liu W."/>
            <person name="Santuari L."/>
            <person name="Cao Q."/>
            <person name="Sharma T."/>
            <person name="Shen D."/>
            <person name="Roswanjaya Y."/>
            <person name="Wardhani T."/>
            <person name="Kalhor M.S."/>
            <person name="Jansen J."/>
            <person name="Van den Hoogen J."/>
            <person name="Gungor B."/>
            <person name="Hartog M."/>
            <person name="Hontelez J."/>
            <person name="Verver J."/>
            <person name="Yang W.-C."/>
            <person name="Schijlen E."/>
            <person name="Repin R."/>
            <person name="Schilthuizen M."/>
            <person name="Schranz E."/>
            <person name="Heidstra R."/>
            <person name="Miyata K."/>
            <person name="Fedorova E."/>
            <person name="Kohlen W."/>
            <person name="Bisseling T."/>
            <person name="Smit S."/>
            <person name="Geurts R."/>
        </authorList>
    </citation>
    <scope>NUCLEOTIDE SEQUENCE [LARGE SCALE GENOMIC DNA]</scope>
    <source>
        <strain evidence="2">cv. RG33-2</strain>
    </source>
</reference>
<comment type="caution">
    <text evidence="1">The sequence shown here is derived from an EMBL/GenBank/DDBJ whole genome shotgun (WGS) entry which is preliminary data.</text>
</comment>
<dbReference type="Proteomes" id="UP000237000">
    <property type="component" value="Unassembled WGS sequence"/>
</dbReference>
<accession>A0A2P5ALF3</accession>
<sequence length="111" mass="12829">MLQIKYIFKLGISPINIANDRSLEVYFELKKNEDKTKFSLCIDIIGEPITMFDSGMSVPANNYGVPFHEIRSHRLYIGGYYLEMPIHDEVNLDSVEIGGHDYVTYDECVCW</sequence>